<dbReference type="SMART" id="SM00680">
    <property type="entry name" value="CLIP"/>
    <property type="match status" value="1"/>
</dbReference>
<accession>A0A2H8TEC5</accession>
<feature type="signal peptide" evidence="10">
    <location>
        <begin position="1"/>
        <end position="19"/>
    </location>
</feature>
<keyword evidence="1 9" id="KW-0645">Protease</keyword>
<organism evidence="13">
    <name type="scientific">Melanaphis sacchari</name>
    <dbReference type="NCBI Taxonomy" id="742174"/>
    <lineage>
        <taxon>Eukaryota</taxon>
        <taxon>Metazoa</taxon>
        <taxon>Ecdysozoa</taxon>
        <taxon>Arthropoda</taxon>
        <taxon>Hexapoda</taxon>
        <taxon>Insecta</taxon>
        <taxon>Pterygota</taxon>
        <taxon>Neoptera</taxon>
        <taxon>Paraneoptera</taxon>
        <taxon>Hemiptera</taxon>
        <taxon>Sternorrhyncha</taxon>
        <taxon>Aphidomorpha</taxon>
        <taxon>Aphidoidea</taxon>
        <taxon>Aphididae</taxon>
        <taxon>Aphidini</taxon>
        <taxon>Melanaphis</taxon>
    </lineage>
</organism>
<dbReference type="InterPro" id="IPR038565">
    <property type="entry name" value="CLIP_sf"/>
</dbReference>
<dbReference type="PANTHER" id="PTHR24252">
    <property type="entry name" value="ACROSIN-RELATED"/>
    <property type="match status" value="1"/>
</dbReference>
<keyword evidence="3 9" id="KW-0378">Hydrolase</keyword>
<dbReference type="GO" id="GO:0004252">
    <property type="term" value="F:serine-type endopeptidase activity"/>
    <property type="evidence" value="ECO:0007669"/>
    <property type="project" value="UniProtKB-UniRule"/>
</dbReference>
<evidence type="ECO:0000259" key="11">
    <source>
        <dbReference type="PROSITE" id="PS50240"/>
    </source>
</evidence>
<evidence type="ECO:0000256" key="2">
    <source>
        <dbReference type="ARBA" id="ARBA00022729"/>
    </source>
</evidence>
<keyword evidence="5" id="KW-0865">Zymogen</keyword>
<dbReference type="PRINTS" id="PR00722">
    <property type="entry name" value="CHYMOTRYPSIN"/>
</dbReference>
<evidence type="ECO:0000256" key="4">
    <source>
        <dbReference type="ARBA" id="ARBA00022825"/>
    </source>
</evidence>
<dbReference type="AlphaFoldDB" id="A0A2H8TEC5"/>
<dbReference type="InterPro" id="IPR009003">
    <property type="entry name" value="Peptidase_S1_PA"/>
</dbReference>
<evidence type="ECO:0000313" key="13">
    <source>
        <dbReference type="EMBL" id="MBW12439.1"/>
    </source>
</evidence>
<keyword evidence="7" id="KW-0325">Glycoprotein</keyword>
<name>A0A2H8TEC5_9HEMI</name>
<dbReference type="Gene3D" id="2.40.10.10">
    <property type="entry name" value="Trypsin-like serine proteases"/>
    <property type="match status" value="2"/>
</dbReference>
<dbReference type="CDD" id="cd00190">
    <property type="entry name" value="Tryp_SPc"/>
    <property type="match status" value="1"/>
</dbReference>
<comment type="similarity">
    <text evidence="8 10">Belongs to the peptidase S1 family. CLIP subfamily.</text>
</comment>
<dbReference type="InterPro" id="IPR033116">
    <property type="entry name" value="TRYPSIN_SER"/>
</dbReference>
<dbReference type="EC" id="3.4.21.-" evidence="9"/>
<protein>
    <recommendedName>
        <fullName evidence="10">CLIP domain-containing serine protease</fullName>
        <ecNumber evidence="9">3.4.21.-</ecNumber>
    </recommendedName>
</protein>
<dbReference type="PANTHER" id="PTHR24252:SF7">
    <property type="entry name" value="HYALIN"/>
    <property type="match status" value="1"/>
</dbReference>
<evidence type="ECO:0000256" key="1">
    <source>
        <dbReference type="ARBA" id="ARBA00022670"/>
    </source>
</evidence>
<sequence>MRKVKCFVILVCMFGMAVAQSNSDCNTPNFEKGVCVNIKRCPKLLTLLENQRQVPSVLVFLKKSFCGFEGKNTKVCCALENNVAPFTPNAVEQTGGIGLGLNSKIPSETTCGISNVTRIRIIGGNPAELGAWPWMAALGYQGTNKNNRALQWRCGGTLVTKTHVLTAAHCVYNINNARLTTVRLGELDLDPNVIDNARPLDVPVERIIIHEGYNGIKIVNDIALLKLKNSVTFNELIQPICMPMTSNMKRIDMSRSLPFVAGWGTTVPTATYSVPPVTTLMEVQVPITNSQECERVYSNEPASVIDDRVLCAGYPEGGKDSCRGDSGGPLMFPKGKQFYLVGIVSYGYKKCGEPGYPGVYTKVASFMDWVVDKIGKN</sequence>
<dbReference type="InterPro" id="IPR001314">
    <property type="entry name" value="Peptidase_S1A"/>
</dbReference>
<dbReference type="OrthoDB" id="425190at2759"/>
<dbReference type="InterPro" id="IPR001254">
    <property type="entry name" value="Trypsin_dom"/>
</dbReference>
<evidence type="ECO:0000256" key="6">
    <source>
        <dbReference type="ARBA" id="ARBA00023157"/>
    </source>
</evidence>
<proteinExistence type="inferred from homology"/>
<dbReference type="PROSITE" id="PS50240">
    <property type="entry name" value="TRYPSIN_DOM"/>
    <property type="match status" value="1"/>
</dbReference>
<dbReference type="SMART" id="SM00020">
    <property type="entry name" value="Tryp_SPc"/>
    <property type="match status" value="1"/>
</dbReference>
<keyword evidence="2 10" id="KW-0732">Signal</keyword>
<dbReference type="FunFam" id="2.40.10.10:FF:000006">
    <property type="entry name" value="Serine proteinase stubble"/>
    <property type="match status" value="1"/>
</dbReference>
<dbReference type="PROSITE" id="PS00135">
    <property type="entry name" value="TRYPSIN_SER"/>
    <property type="match status" value="1"/>
</dbReference>
<dbReference type="EMBL" id="GFXV01000634">
    <property type="protein sequence ID" value="MBW12439.1"/>
    <property type="molecule type" value="Transcribed_RNA"/>
</dbReference>
<dbReference type="PROSITE" id="PS51888">
    <property type="entry name" value="CLIP"/>
    <property type="match status" value="1"/>
</dbReference>
<comment type="subcellular location">
    <subcellularLocation>
        <location evidence="10">Secreted</location>
    </subcellularLocation>
</comment>
<dbReference type="Pfam" id="PF12032">
    <property type="entry name" value="CLIP"/>
    <property type="match status" value="1"/>
</dbReference>
<evidence type="ECO:0000256" key="5">
    <source>
        <dbReference type="ARBA" id="ARBA00023145"/>
    </source>
</evidence>
<evidence type="ECO:0000256" key="9">
    <source>
        <dbReference type="RuleBase" id="RU363034"/>
    </source>
</evidence>
<dbReference type="InterPro" id="IPR022700">
    <property type="entry name" value="CLIP"/>
</dbReference>
<dbReference type="Gene3D" id="3.30.1640.30">
    <property type="match status" value="1"/>
</dbReference>
<feature type="domain" description="Peptidase S1" evidence="11">
    <location>
        <begin position="121"/>
        <end position="375"/>
    </location>
</feature>
<reference evidence="13" key="1">
    <citation type="submission" date="2017-10" db="EMBL/GenBank/DDBJ databases">
        <title>Transcriptome Assembly of Sugarcane Aphid Adults.</title>
        <authorList>
            <person name="Scully E.D."/>
            <person name="Palmer N.A."/>
            <person name="Geib S.M."/>
            <person name="Sarath G."/>
            <person name="Sattler S.E."/>
        </authorList>
    </citation>
    <scope>NUCLEOTIDE SEQUENCE</scope>
    <source>
        <tissue evidence="13">Whole body</tissue>
    </source>
</reference>
<gene>
    <name evidence="13" type="primary">PCE_10</name>
</gene>
<evidence type="ECO:0000256" key="3">
    <source>
        <dbReference type="ARBA" id="ARBA00022801"/>
    </source>
</evidence>
<dbReference type="SUPFAM" id="SSF50494">
    <property type="entry name" value="Trypsin-like serine proteases"/>
    <property type="match status" value="1"/>
</dbReference>
<keyword evidence="4 9" id="KW-0720">Serine protease</keyword>
<evidence type="ECO:0000256" key="7">
    <source>
        <dbReference type="ARBA" id="ARBA00023180"/>
    </source>
</evidence>
<evidence type="ECO:0000259" key="12">
    <source>
        <dbReference type="PROSITE" id="PS51888"/>
    </source>
</evidence>
<dbReference type="Pfam" id="PF00089">
    <property type="entry name" value="Trypsin"/>
    <property type="match status" value="1"/>
</dbReference>
<feature type="domain" description="Clip" evidence="12">
    <location>
        <begin position="24"/>
        <end position="77"/>
    </location>
</feature>
<comment type="domain">
    <text evidence="10">The clip domain consists of 35-55 residues which are 'knitted' together usually by 3 conserved disulfide bonds forming a clip-like compact structure.</text>
</comment>
<dbReference type="InterPro" id="IPR018114">
    <property type="entry name" value="TRYPSIN_HIS"/>
</dbReference>
<feature type="chain" id="PRO_5023973645" description="CLIP domain-containing serine protease" evidence="10">
    <location>
        <begin position="20"/>
        <end position="377"/>
    </location>
</feature>
<evidence type="ECO:0000256" key="8">
    <source>
        <dbReference type="ARBA" id="ARBA00024195"/>
    </source>
</evidence>
<dbReference type="InterPro" id="IPR043504">
    <property type="entry name" value="Peptidase_S1_PA_chymotrypsin"/>
</dbReference>
<keyword evidence="6" id="KW-1015">Disulfide bond</keyword>
<dbReference type="GO" id="GO:0006508">
    <property type="term" value="P:proteolysis"/>
    <property type="evidence" value="ECO:0007669"/>
    <property type="project" value="UniProtKB-KW"/>
</dbReference>
<evidence type="ECO:0000256" key="10">
    <source>
        <dbReference type="RuleBase" id="RU366078"/>
    </source>
</evidence>
<keyword evidence="10" id="KW-0964">Secreted</keyword>
<dbReference type="FunFam" id="3.30.1640.30:FF:000001">
    <property type="entry name" value="Serine protease 7"/>
    <property type="match status" value="1"/>
</dbReference>
<dbReference type="GO" id="GO:0005576">
    <property type="term" value="C:extracellular region"/>
    <property type="evidence" value="ECO:0007669"/>
    <property type="project" value="UniProtKB-SubCell"/>
</dbReference>
<dbReference type="PROSITE" id="PS00134">
    <property type="entry name" value="TRYPSIN_HIS"/>
    <property type="match status" value="1"/>
</dbReference>